<name>A0A6J5MP58_9CAUD</name>
<evidence type="ECO:0008006" key="2">
    <source>
        <dbReference type="Google" id="ProtNLM"/>
    </source>
</evidence>
<sequence>MILEAGHSTNYLHDYLNGKIQFGKGIGCYLDDHLTWKTGQLNIILGHDNVGKTYFMEWYFLALATQYGLTFTLFMDENYQGKVMRDLIQMYMGKPFKDLTPTELRRGEMKMEHYFKFVDNQKRYTPDELLNVFHSSDTDNYLIDPFNGLKTAMSYSSNYDVLNDLKHFTKSGKTIYVNTHPSSASGRRSAIFPDKHIWAGHVMPPLKSDIEGGKAFANKADDFIVIHRMTQHPDMWNLTMCEVVKVKDTDTGGSPTKLNSPVLLDYNKGLGFKVGGIDCIKRKNIIITNEAIQPNTDF</sequence>
<gene>
    <name evidence="1" type="ORF">UFOVP523_34</name>
</gene>
<dbReference type="EMBL" id="LR796502">
    <property type="protein sequence ID" value="CAB4148945.1"/>
    <property type="molecule type" value="Genomic_DNA"/>
</dbReference>
<organism evidence="1">
    <name type="scientific">uncultured Caudovirales phage</name>
    <dbReference type="NCBI Taxonomy" id="2100421"/>
    <lineage>
        <taxon>Viruses</taxon>
        <taxon>Duplodnaviria</taxon>
        <taxon>Heunggongvirae</taxon>
        <taxon>Uroviricota</taxon>
        <taxon>Caudoviricetes</taxon>
        <taxon>Peduoviridae</taxon>
        <taxon>Maltschvirus</taxon>
        <taxon>Maltschvirus maltsch</taxon>
    </lineage>
</organism>
<dbReference type="Gene3D" id="3.40.50.300">
    <property type="entry name" value="P-loop containing nucleotide triphosphate hydrolases"/>
    <property type="match status" value="1"/>
</dbReference>
<protein>
    <recommendedName>
        <fullName evidence="2">AAA domain containing protein</fullName>
    </recommendedName>
</protein>
<dbReference type="InterPro" id="IPR027417">
    <property type="entry name" value="P-loop_NTPase"/>
</dbReference>
<dbReference type="SUPFAM" id="SSF52540">
    <property type="entry name" value="P-loop containing nucleoside triphosphate hydrolases"/>
    <property type="match status" value="1"/>
</dbReference>
<accession>A0A6J5MP58</accession>
<reference evidence="1" key="1">
    <citation type="submission" date="2020-04" db="EMBL/GenBank/DDBJ databases">
        <authorList>
            <person name="Chiriac C."/>
            <person name="Salcher M."/>
            <person name="Ghai R."/>
            <person name="Kavagutti S V."/>
        </authorList>
    </citation>
    <scope>NUCLEOTIDE SEQUENCE</scope>
</reference>
<proteinExistence type="predicted"/>
<evidence type="ECO:0000313" key="1">
    <source>
        <dbReference type="EMBL" id="CAB4148945.1"/>
    </source>
</evidence>